<dbReference type="EMBL" id="LR882963">
    <property type="protein sequence ID" value="CAD5948948.1"/>
    <property type="molecule type" value="Genomic_DNA"/>
</dbReference>
<protein>
    <submittedName>
        <fullName evidence="1">Uncharacterized protein</fullName>
    </submittedName>
</protein>
<evidence type="ECO:0000313" key="2">
    <source>
        <dbReference type="Proteomes" id="UP001153761"/>
    </source>
</evidence>
<name>A0AAD1Q544_PLAAG</name>
<organism evidence="1 2">
    <name type="scientific">Planktothrix agardhii</name>
    <name type="common">Oscillatoria agardhii</name>
    <dbReference type="NCBI Taxonomy" id="1160"/>
    <lineage>
        <taxon>Bacteria</taxon>
        <taxon>Bacillati</taxon>
        <taxon>Cyanobacteriota</taxon>
        <taxon>Cyanophyceae</taxon>
        <taxon>Oscillatoriophycideae</taxon>
        <taxon>Oscillatoriales</taxon>
        <taxon>Microcoleaceae</taxon>
        <taxon>Planktothrix</taxon>
    </lineage>
</organism>
<evidence type="ECO:0000313" key="1">
    <source>
        <dbReference type="EMBL" id="CAD5948948.1"/>
    </source>
</evidence>
<sequence length="34" mass="3873">MPVLIMFLFSKISDLSDCEKLLLQLQKAFTGQLT</sequence>
<dbReference type="AlphaFoldDB" id="A0AAD1Q544"/>
<gene>
    <name evidence="1" type="ORF">PANO66_02487</name>
</gene>
<reference evidence="1" key="1">
    <citation type="submission" date="2020-09" db="EMBL/GenBank/DDBJ databases">
        <authorList>
            <person name="Blom J."/>
        </authorList>
    </citation>
    <scope>NUCLEOTIDE SEQUENCE</scope>
    <source>
        <strain evidence="1">No.66</strain>
    </source>
</reference>
<proteinExistence type="predicted"/>
<dbReference type="Proteomes" id="UP001153761">
    <property type="component" value="Chromosome"/>
</dbReference>
<accession>A0AAD1Q544</accession>